<accession>A0A381NVC1</accession>
<dbReference type="EMBL" id="UINC01000603">
    <property type="protein sequence ID" value="SUZ58199.1"/>
    <property type="molecule type" value="Genomic_DNA"/>
</dbReference>
<reference evidence="1" key="1">
    <citation type="submission" date="2018-05" db="EMBL/GenBank/DDBJ databases">
        <authorList>
            <person name="Lanie J.A."/>
            <person name="Ng W.-L."/>
            <person name="Kazmierczak K.M."/>
            <person name="Andrzejewski T.M."/>
            <person name="Davidsen T.M."/>
            <person name="Wayne K.J."/>
            <person name="Tettelin H."/>
            <person name="Glass J.I."/>
            <person name="Rusch D."/>
            <person name="Podicherti R."/>
            <person name="Tsui H.-C.T."/>
            <person name="Winkler M.E."/>
        </authorList>
    </citation>
    <scope>NUCLEOTIDE SEQUENCE</scope>
</reference>
<organism evidence="1">
    <name type="scientific">marine metagenome</name>
    <dbReference type="NCBI Taxonomy" id="408172"/>
    <lineage>
        <taxon>unclassified sequences</taxon>
        <taxon>metagenomes</taxon>
        <taxon>ecological metagenomes</taxon>
    </lineage>
</organism>
<sequence>MHLIKDTVKTVADSESDFQEKLRKWEKKIMLFAI</sequence>
<evidence type="ECO:0000313" key="1">
    <source>
        <dbReference type="EMBL" id="SUZ58199.1"/>
    </source>
</evidence>
<dbReference type="AlphaFoldDB" id="A0A381NVC1"/>
<gene>
    <name evidence="1" type="ORF">METZ01_LOCUS11053</name>
</gene>
<protein>
    <submittedName>
        <fullName evidence="1">Uncharacterized protein</fullName>
    </submittedName>
</protein>
<name>A0A381NVC1_9ZZZZ</name>
<proteinExistence type="predicted"/>